<name>A0ABS9BH58_9BACT</name>
<keyword evidence="2" id="KW-1185">Reference proteome</keyword>
<evidence type="ECO:0000313" key="1">
    <source>
        <dbReference type="EMBL" id="MCF1714427.1"/>
    </source>
</evidence>
<dbReference type="RefSeq" id="WP_234865096.1">
    <property type="nucleotide sequence ID" value="NZ_JAKEVY010000002.1"/>
</dbReference>
<evidence type="ECO:0000313" key="2">
    <source>
        <dbReference type="Proteomes" id="UP001200145"/>
    </source>
</evidence>
<accession>A0ABS9BH58</accession>
<comment type="caution">
    <text evidence="1">The sequence shown here is derived from an EMBL/GenBank/DDBJ whole genome shotgun (WGS) entry which is preliminary data.</text>
</comment>
<protein>
    <submittedName>
        <fullName evidence="1">Uncharacterized protein</fullName>
    </submittedName>
</protein>
<gene>
    <name evidence="1" type="ORF">L0U88_07290</name>
</gene>
<dbReference type="Proteomes" id="UP001200145">
    <property type="component" value="Unassembled WGS sequence"/>
</dbReference>
<organism evidence="1 2">
    <name type="scientific">Flavihumibacter fluminis</name>
    <dbReference type="NCBI Taxonomy" id="2909236"/>
    <lineage>
        <taxon>Bacteria</taxon>
        <taxon>Pseudomonadati</taxon>
        <taxon>Bacteroidota</taxon>
        <taxon>Chitinophagia</taxon>
        <taxon>Chitinophagales</taxon>
        <taxon>Chitinophagaceae</taxon>
        <taxon>Flavihumibacter</taxon>
    </lineage>
</organism>
<dbReference type="EMBL" id="JAKEVY010000002">
    <property type="protein sequence ID" value="MCF1714427.1"/>
    <property type="molecule type" value="Genomic_DNA"/>
</dbReference>
<reference evidence="1 2" key="1">
    <citation type="submission" date="2022-01" db="EMBL/GenBank/DDBJ databases">
        <title>Flavihumibacter sp. nov., isolated from sediment of a river.</title>
        <authorList>
            <person name="Liu H."/>
        </authorList>
    </citation>
    <scope>NUCLEOTIDE SEQUENCE [LARGE SCALE GENOMIC DNA]</scope>
    <source>
        <strain evidence="1 2">RY-1</strain>
    </source>
</reference>
<sequence length="169" mass="18959">MAITIKALVDAFLQALKEHKKAKRKNHVLNEANIRFRKAVAFAKMVRRDATWSQFYLEQVPNCKSVFHLALRDALVGPHLCHPVIHPSKPCKPLMMEVQASDNVGVARVFFQFKNSKGELLEEGRGMPGDKGSTWSYSTTARAKDFSECFVTITAYDLAGNKAVIHKSL</sequence>
<proteinExistence type="predicted"/>